<organism evidence="1 2">
    <name type="scientific">Ventrimonas faecis</name>
    <dbReference type="NCBI Taxonomy" id="3133170"/>
    <lineage>
        <taxon>Bacteria</taxon>
        <taxon>Bacillati</taxon>
        <taxon>Bacillota</taxon>
        <taxon>Clostridia</taxon>
        <taxon>Lachnospirales</taxon>
        <taxon>Lachnospiraceae</taxon>
        <taxon>Ventrimonas</taxon>
    </lineage>
</organism>
<evidence type="ECO:0000313" key="2">
    <source>
        <dbReference type="Proteomes" id="UP001437460"/>
    </source>
</evidence>
<keyword evidence="2" id="KW-1185">Reference proteome</keyword>
<protein>
    <submittedName>
        <fullName evidence="1">Uncharacterized protein</fullName>
    </submittedName>
</protein>
<proteinExistence type="predicted"/>
<evidence type="ECO:0000313" key="1">
    <source>
        <dbReference type="EMBL" id="MEQ2563471.1"/>
    </source>
</evidence>
<accession>A0ABV1HMD9</accession>
<gene>
    <name evidence="1" type="ORF">WMO41_09925</name>
</gene>
<sequence length="319" mass="35811">MSEFENTTQAKFNVENFSNLNFNDTWMADAETFLNDYLDSRSTYSTAILSQDEELQEAKAQSIAYSIDCAEWSIAQNRSNDISTEAGYMFISHYIDRKDYFWNQGNPALLLDGEKRSGPDGALAKWITDSDRQSYNTYMSSTKVSSSIQKIGKLASGVVSLRGNYETLIDGLKYFDLTRNVFSTALAELLNGFDTGSTAIDVYKDSKWLIDQITSEFVKDPNVSLDALFQQYMTDDTILLNYGNVEKEALIQNSMAVVCSYILGGYAGVADTALGILKSTMIGFTIETYTDFFNYVAWLSLQYGYSGRYAIRFSDYAGI</sequence>
<reference evidence="1 2" key="1">
    <citation type="submission" date="2024-03" db="EMBL/GenBank/DDBJ databases">
        <title>Human intestinal bacterial collection.</title>
        <authorList>
            <person name="Pauvert C."/>
            <person name="Hitch T.C.A."/>
            <person name="Clavel T."/>
        </authorList>
    </citation>
    <scope>NUCLEOTIDE SEQUENCE [LARGE SCALE GENOMIC DNA]</scope>
    <source>
        <strain evidence="1 2">CLA-AP-H27</strain>
    </source>
</reference>
<name>A0ABV1HMD9_9FIRM</name>
<comment type="caution">
    <text evidence="1">The sequence shown here is derived from an EMBL/GenBank/DDBJ whole genome shotgun (WGS) entry which is preliminary data.</text>
</comment>
<dbReference type="Proteomes" id="UP001437460">
    <property type="component" value="Unassembled WGS sequence"/>
</dbReference>
<dbReference type="EMBL" id="JBBMFJ010000019">
    <property type="protein sequence ID" value="MEQ2563471.1"/>
    <property type="molecule type" value="Genomic_DNA"/>
</dbReference>